<keyword evidence="13" id="KW-0175">Coiled coil</keyword>
<evidence type="ECO:0000256" key="11">
    <source>
        <dbReference type="ARBA" id="ARBA00022838"/>
    </source>
</evidence>
<keyword evidence="10" id="KW-0159">Chromosome partition</keyword>
<dbReference type="PANTHER" id="PTHR47971">
    <property type="entry name" value="KINESIN-RELATED PROTEIN 6"/>
    <property type="match status" value="1"/>
</dbReference>
<dbReference type="CDD" id="cd01367">
    <property type="entry name" value="KISc_KIF2_like"/>
    <property type="match status" value="1"/>
</dbReference>
<dbReference type="InterPro" id="IPR027417">
    <property type="entry name" value="P-loop_NTPase"/>
</dbReference>
<keyword evidence="11" id="KW-0995">Kinetochore</keyword>
<keyword evidence="15" id="KW-0539">Nucleus</keyword>
<dbReference type="PRINTS" id="PR00380">
    <property type="entry name" value="KINESINHEAVY"/>
</dbReference>
<feature type="compositionally biased region" description="Polar residues" evidence="20">
    <location>
        <begin position="25"/>
        <end position="34"/>
    </location>
</feature>
<evidence type="ECO:0000256" key="15">
    <source>
        <dbReference type="ARBA" id="ARBA00023242"/>
    </source>
</evidence>
<evidence type="ECO:0000256" key="10">
    <source>
        <dbReference type="ARBA" id="ARBA00022829"/>
    </source>
</evidence>
<evidence type="ECO:0000256" key="17">
    <source>
        <dbReference type="ARBA" id="ARBA00023328"/>
    </source>
</evidence>
<evidence type="ECO:0000259" key="21">
    <source>
        <dbReference type="PROSITE" id="PS50067"/>
    </source>
</evidence>
<dbReference type="GO" id="GO:0048731">
    <property type="term" value="P:system development"/>
    <property type="evidence" value="ECO:0007669"/>
    <property type="project" value="UniProtKB-ARBA"/>
</dbReference>
<dbReference type="SMART" id="SM00129">
    <property type="entry name" value="KISc"/>
    <property type="match status" value="1"/>
</dbReference>
<feature type="region of interest" description="Disordered" evidence="20">
    <location>
        <begin position="16"/>
        <end position="52"/>
    </location>
</feature>
<keyword evidence="12 18" id="KW-0067">ATP-binding</keyword>
<keyword evidence="14" id="KW-0206">Cytoskeleton</keyword>
<dbReference type="GO" id="GO:0051301">
    <property type="term" value="P:cell division"/>
    <property type="evidence" value="ECO:0007669"/>
    <property type="project" value="UniProtKB-KW"/>
</dbReference>
<dbReference type="PROSITE" id="PS00411">
    <property type="entry name" value="KINESIN_MOTOR_1"/>
    <property type="match status" value="1"/>
</dbReference>
<dbReference type="Proteomes" id="UP000593565">
    <property type="component" value="Unassembled WGS sequence"/>
</dbReference>
<feature type="compositionally biased region" description="Basic and acidic residues" evidence="20">
    <location>
        <begin position="41"/>
        <end position="52"/>
    </location>
</feature>
<dbReference type="SUPFAM" id="SSF52540">
    <property type="entry name" value="P-loop containing nucleoside triphosphate hydrolases"/>
    <property type="match status" value="1"/>
</dbReference>
<evidence type="ECO:0000256" key="3">
    <source>
        <dbReference type="ARBA" id="ARBA00004629"/>
    </source>
</evidence>
<feature type="domain" description="Kinesin motor" evidence="21">
    <location>
        <begin position="105"/>
        <end position="435"/>
    </location>
</feature>
<keyword evidence="16" id="KW-0131">Cell cycle</keyword>
<evidence type="ECO:0000256" key="1">
    <source>
        <dbReference type="ARBA" id="ARBA00004123"/>
    </source>
</evidence>
<keyword evidence="18 19" id="KW-0505">Motor protein</keyword>
<dbReference type="GO" id="GO:0005634">
    <property type="term" value="C:nucleus"/>
    <property type="evidence" value="ECO:0007669"/>
    <property type="project" value="UniProtKB-SubCell"/>
</dbReference>
<evidence type="ECO:0000256" key="12">
    <source>
        <dbReference type="ARBA" id="ARBA00022840"/>
    </source>
</evidence>
<dbReference type="GO" id="GO:0007018">
    <property type="term" value="P:microtubule-based movement"/>
    <property type="evidence" value="ECO:0007669"/>
    <property type="project" value="InterPro"/>
</dbReference>
<evidence type="ECO:0000313" key="23">
    <source>
        <dbReference type="Proteomes" id="UP000593565"/>
    </source>
</evidence>
<evidence type="ECO:0000313" key="22">
    <source>
        <dbReference type="EMBL" id="KAF4072500.1"/>
    </source>
</evidence>
<keyword evidence="5" id="KW-0963">Cytoplasm</keyword>
<dbReference type="InterPro" id="IPR019821">
    <property type="entry name" value="Kinesin_motor_CS"/>
</dbReference>
<evidence type="ECO:0000256" key="8">
    <source>
        <dbReference type="ARBA" id="ARBA00022741"/>
    </source>
</evidence>
<dbReference type="GO" id="GO:0005524">
    <property type="term" value="F:ATP binding"/>
    <property type="evidence" value="ECO:0007669"/>
    <property type="project" value="UniProtKB-UniRule"/>
</dbReference>
<dbReference type="InterPro" id="IPR036961">
    <property type="entry name" value="Kinesin_motor_dom_sf"/>
</dbReference>
<comment type="subcellular location">
    <subcellularLocation>
        <location evidence="3">Chromosome</location>
        <location evidence="3">Centromere</location>
        <location evidence="3">Kinetochore</location>
    </subcellularLocation>
    <subcellularLocation>
        <location evidence="2">Cytoplasm</location>
        <location evidence="2">Cytoskeleton</location>
    </subcellularLocation>
    <subcellularLocation>
        <location evidence="1">Nucleus</location>
    </subcellularLocation>
</comment>
<dbReference type="InterPro" id="IPR027640">
    <property type="entry name" value="Kinesin-like_fam"/>
</dbReference>
<comment type="caution">
    <text evidence="22">The sequence shown here is derived from an EMBL/GenBank/DDBJ whole genome shotgun (WGS) entry which is preliminary data.</text>
</comment>
<dbReference type="PANTHER" id="PTHR47971:SF25">
    <property type="entry name" value="KINESIN-LIKE PROTEIN KIF2C"/>
    <property type="match status" value="1"/>
</dbReference>
<dbReference type="GO" id="GO:0007019">
    <property type="term" value="P:microtubule depolymerization"/>
    <property type="evidence" value="ECO:0007669"/>
    <property type="project" value="TreeGrafter"/>
</dbReference>
<evidence type="ECO:0000256" key="19">
    <source>
        <dbReference type="RuleBase" id="RU000394"/>
    </source>
</evidence>
<evidence type="ECO:0000256" key="9">
    <source>
        <dbReference type="ARBA" id="ARBA00022776"/>
    </source>
</evidence>
<keyword evidence="4" id="KW-0158">Chromosome</keyword>
<evidence type="ECO:0000256" key="6">
    <source>
        <dbReference type="ARBA" id="ARBA00022618"/>
    </source>
</evidence>
<dbReference type="Gene3D" id="3.40.850.10">
    <property type="entry name" value="Kinesin motor domain"/>
    <property type="match status" value="1"/>
</dbReference>
<evidence type="ECO:0000256" key="7">
    <source>
        <dbReference type="ARBA" id="ARBA00022701"/>
    </source>
</evidence>
<evidence type="ECO:0000256" key="13">
    <source>
        <dbReference type="ARBA" id="ARBA00023054"/>
    </source>
</evidence>
<dbReference type="FunFam" id="3.40.850.10:FF:000006">
    <property type="entry name" value="Kinesin-like protein"/>
    <property type="match status" value="1"/>
</dbReference>
<sequence length="587" mass="67316">MAVNLGKIVVEIKRSDVGSTRARPGQQSQRQLQNARRKSSCVKDVEKMQEKRERRRLQQQELREKRAQEVDTTVPNYEIMQMIRDFRANLDYRPLTTADLIEEHRICVCVRKRPLNKKELTAKELDVLTIPSKDVVLVHEPKQKVDLTRYLENQTFRFDYAFDDSTSNEMVYRFTARPLVETIFDRGMATCFAYGQTGSGKTHTMGGDFSGKNQDCSKGIYALAACDVFIMLKKPHYKNLDLQIYATFFEIYSGKVFDLLNHKTKLRVLEDGKQQVQVVGLQEKEVRCTEDVLKLIEVGNSCRTSGQTSANAHSSRSHAVFQIILRRKGKMHGKFSLIDLAGNERGADTSSADRQTRLEGAGINKSLLALKECIRALGRNKSHTPFRASKLTQVLRDSFIGENSRTCMIATISPGMASCKNTLNTLRYANRVKELTVDPNIMAEGVRPNINAITQPAIMEEWELSSSSQRDDLKLLCEQNKEEVSPQLFTFHEVVSQLVEMEEQVLEDHRAVFQESIRWLEHEKVLLEMTEEVDYDVDSYSSQLEHILDQKIDVLIELRDKVRSFRSALQEEEQVSKQINPKRPWAL</sequence>
<proteinExistence type="inferred from homology"/>
<keyword evidence="7 19" id="KW-0493">Microtubule</keyword>
<organism evidence="22 23">
    <name type="scientific">Ameiurus melas</name>
    <name type="common">Black bullhead</name>
    <name type="synonym">Silurus melas</name>
    <dbReference type="NCBI Taxonomy" id="219545"/>
    <lineage>
        <taxon>Eukaryota</taxon>
        <taxon>Metazoa</taxon>
        <taxon>Chordata</taxon>
        <taxon>Craniata</taxon>
        <taxon>Vertebrata</taxon>
        <taxon>Euteleostomi</taxon>
        <taxon>Actinopterygii</taxon>
        <taxon>Neopterygii</taxon>
        <taxon>Teleostei</taxon>
        <taxon>Ostariophysi</taxon>
        <taxon>Siluriformes</taxon>
        <taxon>Ictaluridae</taxon>
        <taxon>Ameiurus</taxon>
    </lineage>
</organism>
<keyword evidence="8 18" id="KW-0547">Nucleotide-binding</keyword>
<reference evidence="22 23" key="1">
    <citation type="submission" date="2020-02" db="EMBL/GenBank/DDBJ databases">
        <title>A chromosome-scale genome assembly of the black bullhead catfish (Ameiurus melas).</title>
        <authorList>
            <person name="Wen M."/>
            <person name="Zham M."/>
            <person name="Cabau C."/>
            <person name="Klopp C."/>
            <person name="Donnadieu C."/>
            <person name="Roques C."/>
            <person name="Bouchez O."/>
            <person name="Lampietro C."/>
            <person name="Jouanno E."/>
            <person name="Herpin A."/>
            <person name="Louis A."/>
            <person name="Berthelot C."/>
            <person name="Parey E."/>
            <person name="Roest-Crollius H."/>
            <person name="Braasch I."/>
            <person name="Postlethwait J."/>
            <person name="Robinson-Rechavi M."/>
            <person name="Echchiki A."/>
            <person name="Begum T."/>
            <person name="Montfort J."/>
            <person name="Schartl M."/>
            <person name="Bobe J."/>
            <person name="Guiguen Y."/>
        </authorList>
    </citation>
    <scope>NUCLEOTIDE SEQUENCE [LARGE SCALE GENOMIC DNA]</scope>
    <source>
        <strain evidence="22">M_S1</strain>
        <tissue evidence="22">Blood</tissue>
    </source>
</reference>
<keyword evidence="23" id="KW-1185">Reference proteome</keyword>
<dbReference type="Pfam" id="PF00225">
    <property type="entry name" value="Kinesin"/>
    <property type="match status" value="1"/>
</dbReference>
<evidence type="ECO:0000256" key="2">
    <source>
        <dbReference type="ARBA" id="ARBA00004245"/>
    </source>
</evidence>
<protein>
    <recommendedName>
        <fullName evidence="19">Kinesin-like protein</fullName>
    </recommendedName>
</protein>
<evidence type="ECO:0000256" key="14">
    <source>
        <dbReference type="ARBA" id="ARBA00023212"/>
    </source>
</evidence>
<evidence type="ECO:0000256" key="18">
    <source>
        <dbReference type="PROSITE-ProRule" id="PRU00283"/>
    </source>
</evidence>
<name>A0A7J5ZPR8_AMEME</name>
<evidence type="ECO:0000256" key="16">
    <source>
        <dbReference type="ARBA" id="ARBA00023306"/>
    </source>
</evidence>
<dbReference type="GO" id="GO:0008017">
    <property type="term" value="F:microtubule binding"/>
    <property type="evidence" value="ECO:0007669"/>
    <property type="project" value="InterPro"/>
</dbReference>
<dbReference type="InterPro" id="IPR001752">
    <property type="entry name" value="Kinesin_motor_dom"/>
</dbReference>
<accession>A0A7J5ZPR8</accession>
<evidence type="ECO:0000256" key="5">
    <source>
        <dbReference type="ARBA" id="ARBA00022490"/>
    </source>
</evidence>
<keyword evidence="17" id="KW-0137">Centromere</keyword>
<comment type="similarity">
    <text evidence="18 19">Belongs to the TRAFAC class myosin-kinesin ATPase superfamily. Kinesin family.</text>
</comment>
<dbReference type="GO" id="GO:0007059">
    <property type="term" value="P:chromosome segregation"/>
    <property type="evidence" value="ECO:0007669"/>
    <property type="project" value="UniProtKB-KW"/>
</dbReference>
<evidence type="ECO:0000256" key="4">
    <source>
        <dbReference type="ARBA" id="ARBA00022454"/>
    </source>
</evidence>
<dbReference type="EMBL" id="JAAGNN010000025">
    <property type="protein sequence ID" value="KAF4072500.1"/>
    <property type="molecule type" value="Genomic_DNA"/>
</dbReference>
<dbReference type="GO" id="GO:0003777">
    <property type="term" value="F:microtubule motor activity"/>
    <property type="evidence" value="ECO:0007669"/>
    <property type="project" value="InterPro"/>
</dbReference>
<gene>
    <name evidence="22" type="ORF">AMELA_G00263730</name>
</gene>
<dbReference type="GO" id="GO:0005874">
    <property type="term" value="C:microtubule"/>
    <property type="evidence" value="ECO:0007669"/>
    <property type="project" value="UniProtKB-KW"/>
</dbReference>
<keyword evidence="9" id="KW-0498">Mitosis</keyword>
<dbReference type="GO" id="GO:0000776">
    <property type="term" value="C:kinetochore"/>
    <property type="evidence" value="ECO:0007669"/>
    <property type="project" value="UniProtKB-KW"/>
</dbReference>
<feature type="binding site" evidence="18">
    <location>
        <begin position="195"/>
        <end position="202"/>
    </location>
    <ligand>
        <name>ATP</name>
        <dbReference type="ChEBI" id="CHEBI:30616"/>
    </ligand>
</feature>
<evidence type="ECO:0000256" key="20">
    <source>
        <dbReference type="SAM" id="MobiDB-lite"/>
    </source>
</evidence>
<dbReference type="PROSITE" id="PS50067">
    <property type="entry name" value="KINESIN_MOTOR_2"/>
    <property type="match status" value="1"/>
</dbReference>
<keyword evidence="6" id="KW-0132">Cell division</keyword>
<dbReference type="AlphaFoldDB" id="A0A7J5ZPR8"/>